<dbReference type="InterPro" id="IPR011006">
    <property type="entry name" value="CheY-like_superfamily"/>
</dbReference>
<feature type="domain" description="HTH luxR-type" evidence="4">
    <location>
        <begin position="109"/>
        <end position="180"/>
    </location>
</feature>
<dbReference type="SMART" id="SM00421">
    <property type="entry name" value="HTH_LUXR"/>
    <property type="match status" value="1"/>
</dbReference>
<dbReference type="SUPFAM" id="SSF52172">
    <property type="entry name" value="CheY-like"/>
    <property type="match status" value="1"/>
</dbReference>
<keyword evidence="1" id="KW-0805">Transcription regulation</keyword>
<dbReference type="PRINTS" id="PR00038">
    <property type="entry name" value="HTHLUXR"/>
</dbReference>
<proteinExistence type="predicted"/>
<dbReference type="InterPro" id="IPR039420">
    <property type="entry name" value="WalR-like"/>
</dbReference>
<dbReference type="InterPro" id="IPR036388">
    <property type="entry name" value="WH-like_DNA-bd_sf"/>
</dbReference>
<evidence type="ECO:0000313" key="5">
    <source>
        <dbReference type="EMBL" id="MCQ4081301.1"/>
    </source>
</evidence>
<name>A0ABT1PUF0_9ACTN</name>
<reference evidence="5" key="1">
    <citation type="submission" date="2022-06" db="EMBL/GenBank/DDBJ databases">
        <title>Draft genome sequence of Streptomyces sp. RB6PN25 isolated from peat swamp forest in Thailand.</title>
        <authorList>
            <person name="Duangmal K."/>
            <person name="Klaysubun C."/>
        </authorList>
    </citation>
    <scope>NUCLEOTIDE SEQUENCE</scope>
    <source>
        <strain evidence="5">RB6PN25</strain>
    </source>
</reference>
<sequence>MAAFAVAAEVADAEALLAAIEEHRPDLAVVDVRTPPGFTDEGVRAALAMRRQWPKRTVVPPSQYVEQRYVADVLTTDTSGVGYLLKQRVADVEEFGAAVQRGAAGSTALSDPLERLAPREREVLTLMAEGRSNAGIAESLVVSDSAAAKHINNIIAKLDLPTADSDHRRVLAVLGFLGASRNRRRTQGGRNEGCRRGPSRFLCRSGTFDHR</sequence>
<gene>
    <name evidence="5" type="ORF">NGB36_11985</name>
</gene>
<keyword evidence="6" id="KW-1185">Reference proteome</keyword>
<dbReference type="Pfam" id="PF00196">
    <property type="entry name" value="GerE"/>
    <property type="match status" value="1"/>
</dbReference>
<dbReference type="PANTHER" id="PTHR43214">
    <property type="entry name" value="TWO-COMPONENT RESPONSE REGULATOR"/>
    <property type="match status" value="1"/>
</dbReference>
<dbReference type="InterPro" id="IPR000792">
    <property type="entry name" value="Tscrpt_reg_LuxR_C"/>
</dbReference>
<evidence type="ECO:0000256" key="3">
    <source>
        <dbReference type="ARBA" id="ARBA00023163"/>
    </source>
</evidence>
<dbReference type="InterPro" id="IPR016032">
    <property type="entry name" value="Sig_transdc_resp-reg_C-effctor"/>
</dbReference>
<dbReference type="PANTHER" id="PTHR43214:SF24">
    <property type="entry name" value="TRANSCRIPTIONAL REGULATORY PROTEIN NARL-RELATED"/>
    <property type="match status" value="1"/>
</dbReference>
<evidence type="ECO:0000259" key="4">
    <source>
        <dbReference type="PROSITE" id="PS50043"/>
    </source>
</evidence>
<dbReference type="Proteomes" id="UP001057702">
    <property type="component" value="Unassembled WGS sequence"/>
</dbReference>
<dbReference type="PROSITE" id="PS50043">
    <property type="entry name" value="HTH_LUXR_2"/>
    <property type="match status" value="1"/>
</dbReference>
<dbReference type="EMBL" id="JANFNG010000007">
    <property type="protein sequence ID" value="MCQ4081301.1"/>
    <property type="molecule type" value="Genomic_DNA"/>
</dbReference>
<dbReference type="Gene3D" id="1.10.10.10">
    <property type="entry name" value="Winged helix-like DNA-binding domain superfamily/Winged helix DNA-binding domain"/>
    <property type="match status" value="1"/>
</dbReference>
<dbReference type="SUPFAM" id="SSF46894">
    <property type="entry name" value="C-terminal effector domain of the bipartite response regulators"/>
    <property type="match status" value="1"/>
</dbReference>
<organism evidence="5 6">
    <name type="scientific">Streptomyces humicola</name>
    <dbReference type="NCBI Taxonomy" id="2953240"/>
    <lineage>
        <taxon>Bacteria</taxon>
        <taxon>Bacillati</taxon>
        <taxon>Actinomycetota</taxon>
        <taxon>Actinomycetes</taxon>
        <taxon>Kitasatosporales</taxon>
        <taxon>Streptomycetaceae</taxon>
        <taxon>Streptomyces</taxon>
    </lineage>
</organism>
<keyword evidence="2" id="KW-0238">DNA-binding</keyword>
<accession>A0ABT1PUF0</accession>
<dbReference type="Gene3D" id="3.40.50.2300">
    <property type="match status" value="1"/>
</dbReference>
<evidence type="ECO:0000313" key="6">
    <source>
        <dbReference type="Proteomes" id="UP001057702"/>
    </source>
</evidence>
<dbReference type="RefSeq" id="WP_255920210.1">
    <property type="nucleotide sequence ID" value="NZ_JANFNG010000007.1"/>
</dbReference>
<keyword evidence="3" id="KW-0804">Transcription</keyword>
<evidence type="ECO:0000256" key="2">
    <source>
        <dbReference type="ARBA" id="ARBA00023125"/>
    </source>
</evidence>
<comment type="caution">
    <text evidence="5">The sequence shown here is derived from an EMBL/GenBank/DDBJ whole genome shotgun (WGS) entry which is preliminary data.</text>
</comment>
<protein>
    <submittedName>
        <fullName evidence="5">LuxR C-terminal-related transcriptional regulator</fullName>
    </submittedName>
</protein>
<evidence type="ECO:0000256" key="1">
    <source>
        <dbReference type="ARBA" id="ARBA00023015"/>
    </source>
</evidence>